<dbReference type="PANTHER" id="PTHR42736">
    <property type="entry name" value="PROTEIN-GLUTAMINE GAMMA-GLUTAMYLTRANSFERASE"/>
    <property type="match status" value="1"/>
</dbReference>
<sequence length="893" mass="95969">MSRLGQTSRLADRGNLGDSLTFGGPKTGAGPGNRTPGAWAGSRSSAIYLIDQGKTSNSPASGIDLWRSDLASLCVVALLTLLASSNLIDVYGSFAIWALAALPATLIACLIALAGTQPALRLWWQLVFLALAQWVIGPLICLNGSAIGHVIPSLETLSQGASSSLGAFKYLISIQPPLGYEGGGLMALWTMDLWFGFLAGLLAISARLAQEALVLLPLAANLVSSALLGTQTGTLPMTRGVLLGLLTVIWFSWRWRLLEAQRWLSSLVIIVLAATLALGSCLLLPQSRQTLRERYQPPISPYDYASPLSSMRSYLTKHRKDKLLTVENLPSGTPVRLAAMDSFDGNVWNLSDSRQASDSSDYRQVGGSIANTAHGRSFKASFTVGPGLQDYWLPLAGAASSIDFAGRGQGRDFYYNVGTSSAIIPSQTQPRMTYQETGIIPVIPSAEQIARAQADHIDQPRSKDVPDAVHSLATAMAGGSGTGGASAQALADQLKDSGWFSHGLAGDYPSQPGHGNYRINSLLAGGAMVGDSEQYASAMALMARDLGLPARVVFGFVPKDKDGAISGSRTKKQDDGSTKVEFTGNDIQAWVEVRLKGYGWVPFYPTPKETKVPDQNQNLTPPNPQTLVRQPPVPLTDPLRDENQARSQSALAGQNADEQKQNQWSQVWHIAGMVALYGSPLWALLTVCALILALKAAQLAYWRRHGSPGRRVGAGWDSVCALARQSGLTLPARGTRREQALAMARKLDLDPSDLLALSRQADYSAFAGKKTHEQMAGSYWKAVDQVRRSLLASQPFLRRLRTRLSLRGLFPGRPRTESSARATAGSHDRPQGRNGSGSGIRWPILAKVRASLTHYGRMEPKPTTASDPSGNTHLGRSGHRGRQGRVCKERLDS</sequence>
<proteinExistence type="predicted"/>
<dbReference type="AlphaFoldDB" id="A0A366K7S8"/>
<dbReference type="Proteomes" id="UP000252530">
    <property type="component" value="Unassembled WGS sequence"/>
</dbReference>
<accession>A0A366K7S8</accession>
<feature type="domain" description="Transglutaminase-like" evidence="3">
    <location>
        <begin position="524"/>
        <end position="607"/>
    </location>
</feature>
<evidence type="ECO:0000259" key="3">
    <source>
        <dbReference type="SMART" id="SM00460"/>
    </source>
</evidence>
<feature type="transmembrane region" description="Helical" evidence="2">
    <location>
        <begin position="186"/>
        <end position="205"/>
    </location>
</feature>
<feature type="transmembrane region" description="Helical" evidence="2">
    <location>
        <begin position="236"/>
        <end position="253"/>
    </location>
</feature>
<dbReference type="SMART" id="SM00460">
    <property type="entry name" value="TGc"/>
    <property type="match status" value="1"/>
</dbReference>
<feature type="transmembrane region" description="Helical" evidence="2">
    <location>
        <begin position="667"/>
        <end position="694"/>
    </location>
</feature>
<gene>
    <name evidence="4" type="ORF">CRD60_07915</name>
</gene>
<feature type="region of interest" description="Disordered" evidence="1">
    <location>
        <begin position="808"/>
        <end position="840"/>
    </location>
</feature>
<reference evidence="4 5" key="1">
    <citation type="submission" date="2017-10" db="EMBL/GenBank/DDBJ databases">
        <title>Bifidobacterium xylocopum sp. nov. and Bifidobacterium aemilianum sp. nov., from the carpenter bee (Xylocopa violacea) digestive tract.</title>
        <authorList>
            <person name="Alberoni D."/>
            <person name="Baffoni L."/>
            <person name="Di Gioia D."/>
            <person name="Gaggia F."/>
            <person name="Biavati B."/>
        </authorList>
    </citation>
    <scope>NUCLEOTIDE SEQUENCE [LARGE SCALE GENOMIC DNA]</scope>
    <source>
        <strain evidence="4 5">XV10</strain>
    </source>
</reference>
<dbReference type="RefSeq" id="WP_113860736.1">
    <property type="nucleotide sequence ID" value="NZ_PDCG01000013.1"/>
</dbReference>
<evidence type="ECO:0000313" key="4">
    <source>
        <dbReference type="EMBL" id="RBP97218.1"/>
    </source>
</evidence>
<feature type="compositionally biased region" description="Polar residues" evidence="1">
    <location>
        <begin position="613"/>
        <end position="628"/>
    </location>
</feature>
<evidence type="ECO:0000256" key="1">
    <source>
        <dbReference type="SAM" id="MobiDB-lite"/>
    </source>
</evidence>
<name>A0A366K7S8_9BIFI</name>
<feature type="transmembrane region" description="Helical" evidence="2">
    <location>
        <begin position="70"/>
        <end position="88"/>
    </location>
</feature>
<feature type="transmembrane region" description="Helical" evidence="2">
    <location>
        <begin position="94"/>
        <end position="114"/>
    </location>
</feature>
<feature type="transmembrane region" description="Helical" evidence="2">
    <location>
        <begin position="212"/>
        <end position="230"/>
    </location>
</feature>
<organism evidence="4 5">
    <name type="scientific">Bifidobacterium aemilianum</name>
    <dbReference type="NCBI Taxonomy" id="2493120"/>
    <lineage>
        <taxon>Bacteria</taxon>
        <taxon>Bacillati</taxon>
        <taxon>Actinomycetota</taxon>
        <taxon>Actinomycetes</taxon>
        <taxon>Bifidobacteriales</taxon>
        <taxon>Bifidobacteriaceae</taxon>
        <taxon>Bifidobacterium</taxon>
    </lineage>
</organism>
<feature type="transmembrane region" description="Helical" evidence="2">
    <location>
        <begin position="265"/>
        <end position="285"/>
    </location>
</feature>
<keyword evidence="2" id="KW-0472">Membrane</keyword>
<evidence type="ECO:0000256" key="2">
    <source>
        <dbReference type="SAM" id="Phobius"/>
    </source>
</evidence>
<keyword evidence="2" id="KW-0812">Transmembrane</keyword>
<protein>
    <submittedName>
        <fullName evidence="4">Transglutaminase</fullName>
    </submittedName>
</protein>
<feature type="compositionally biased region" description="Polar residues" evidence="1">
    <location>
        <begin position="863"/>
        <end position="874"/>
    </location>
</feature>
<dbReference type="InterPro" id="IPR052901">
    <property type="entry name" value="Bact_TGase-like"/>
</dbReference>
<dbReference type="InterPro" id="IPR002931">
    <property type="entry name" value="Transglutaminase-like"/>
</dbReference>
<keyword evidence="2" id="KW-1133">Transmembrane helix</keyword>
<dbReference type="EMBL" id="PDCG01000013">
    <property type="protein sequence ID" value="RBP97218.1"/>
    <property type="molecule type" value="Genomic_DNA"/>
</dbReference>
<feature type="transmembrane region" description="Helical" evidence="2">
    <location>
        <begin position="126"/>
        <end position="151"/>
    </location>
</feature>
<dbReference type="OrthoDB" id="3651060at2"/>
<feature type="compositionally biased region" description="Basic residues" evidence="1">
    <location>
        <begin position="876"/>
        <end position="885"/>
    </location>
</feature>
<dbReference type="Pfam" id="PF01841">
    <property type="entry name" value="Transglut_core"/>
    <property type="match status" value="1"/>
</dbReference>
<dbReference type="Gene3D" id="3.10.620.30">
    <property type="match status" value="1"/>
</dbReference>
<dbReference type="InterPro" id="IPR038765">
    <property type="entry name" value="Papain-like_cys_pep_sf"/>
</dbReference>
<keyword evidence="5" id="KW-1185">Reference proteome</keyword>
<feature type="region of interest" description="Disordered" evidence="1">
    <location>
        <begin position="607"/>
        <end position="658"/>
    </location>
</feature>
<dbReference type="PANTHER" id="PTHR42736:SF1">
    <property type="entry name" value="PROTEIN-GLUTAMINE GAMMA-GLUTAMYLTRANSFERASE"/>
    <property type="match status" value="1"/>
</dbReference>
<feature type="region of interest" description="Disordered" evidence="1">
    <location>
        <begin position="857"/>
        <end position="893"/>
    </location>
</feature>
<comment type="caution">
    <text evidence="4">The sequence shown here is derived from an EMBL/GenBank/DDBJ whole genome shotgun (WGS) entry which is preliminary data.</text>
</comment>
<feature type="region of interest" description="Disordered" evidence="1">
    <location>
        <begin position="1"/>
        <end position="39"/>
    </location>
</feature>
<evidence type="ECO:0000313" key="5">
    <source>
        <dbReference type="Proteomes" id="UP000252530"/>
    </source>
</evidence>
<dbReference type="SUPFAM" id="SSF54001">
    <property type="entry name" value="Cysteine proteinases"/>
    <property type="match status" value="1"/>
</dbReference>